<dbReference type="GO" id="GO:0016020">
    <property type="term" value="C:membrane"/>
    <property type="evidence" value="ECO:0007669"/>
    <property type="project" value="UniProtKB-SubCell"/>
</dbReference>
<feature type="transmembrane region" description="Helical" evidence="8">
    <location>
        <begin position="147"/>
        <end position="166"/>
    </location>
</feature>
<evidence type="ECO:0000256" key="1">
    <source>
        <dbReference type="ARBA" id="ARBA00004141"/>
    </source>
</evidence>
<keyword evidence="2" id="KW-0813">Transport</keyword>
<feature type="transmembrane region" description="Helical" evidence="8">
    <location>
        <begin position="203"/>
        <end position="223"/>
    </location>
</feature>
<dbReference type="PANTHER" id="PTHR43791">
    <property type="entry name" value="PERMEASE-RELATED"/>
    <property type="match status" value="1"/>
</dbReference>
<keyword evidence="5 8" id="KW-0472">Membrane</keyword>
<dbReference type="InterPro" id="IPR011701">
    <property type="entry name" value="MFS"/>
</dbReference>
<evidence type="ECO:0000313" key="9">
    <source>
        <dbReference type="EMBL" id="ODQ66746.1"/>
    </source>
</evidence>
<keyword evidence="4 8" id="KW-1133">Transmembrane helix</keyword>
<evidence type="ECO:0000256" key="8">
    <source>
        <dbReference type="SAM" id="Phobius"/>
    </source>
</evidence>
<name>A0A1E3PMS6_9ASCO</name>
<feature type="transmembrane region" description="Helical" evidence="8">
    <location>
        <begin position="99"/>
        <end position="117"/>
    </location>
</feature>
<dbReference type="AlphaFoldDB" id="A0A1E3PMS6"/>
<feature type="transmembrane region" description="Helical" evidence="8">
    <location>
        <begin position="433"/>
        <end position="453"/>
    </location>
</feature>
<dbReference type="Proteomes" id="UP000095009">
    <property type="component" value="Unassembled WGS sequence"/>
</dbReference>
<protein>
    <submittedName>
        <fullName evidence="9">MFS general substrate transporter</fullName>
    </submittedName>
</protein>
<comment type="similarity">
    <text evidence="6">Belongs to the major facilitator superfamily. Allantoate permease family.</text>
</comment>
<comment type="subcellular location">
    <subcellularLocation>
        <location evidence="1">Membrane</location>
        <topology evidence="1">Multi-pass membrane protein</topology>
    </subcellularLocation>
</comment>
<feature type="region of interest" description="Disordered" evidence="7">
    <location>
        <begin position="20"/>
        <end position="44"/>
    </location>
</feature>
<dbReference type="PANTHER" id="PTHR43791:SF15">
    <property type="entry name" value="TRANSPORTER SEO1-RELATED"/>
    <property type="match status" value="1"/>
</dbReference>
<dbReference type="STRING" id="857566.A0A1E3PMS6"/>
<gene>
    <name evidence="9" type="ORF">NADFUDRAFT_46126</name>
</gene>
<evidence type="ECO:0000256" key="4">
    <source>
        <dbReference type="ARBA" id="ARBA00022989"/>
    </source>
</evidence>
<evidence type="ECO:0000256" key="7">
    <source>
        <dbReference type="SAM" id="MobiDB-lite"/>
    </source>
</evidence>
<feature type="transmembrane region" description="Helical" evidence="8">
    <location>
        <begin position="499"/>
        <end position="520"/>
    </location>
</feature>
<organism evidence="9 10">
    <name type="scientific">Nadsonia fulvescens var. elongata DSM 6958</name>
    <dbReference type="NCBI Taxonomy" id="857566"/>
    <lineage>
        <taxon>Eukaryota</taxon>
        <taxon>Fungi</taxon>
        <taxon>Dikarya</taxon>
        <taxon>Ascomycota</taxon>
        <taxon>Saccharomycotina</taxon>
        <taxon>Dipodascomycetes</taxon>
        <taxon>Dipodascales</taxon>
        <taxon>Dipodascales incertae sedis</taxon>
        <taxon>Nadsonia</taxon>
    </lineage>
</organism>
<feature type="transmembrane region" description="Helical" evidence="8">
    <location>
        <begin position="342"/>
        <end position="367"/>
    </location>
</feature>
<evidence type="ECO:0000256" key="2">
    <source>
        <dbReference type="ARBA" id="ARBA00022448"/>
    </source>
</evidence>
<dbReference type="SUPFAM" id="SSF103473">
    <property type="entry name" value="MFS general substrate transporter"/>
    <property type="match status" value="1"/>
</dbReference>
<accession>A0A1E3PMS6</accession>
<sequence>MGVLQDTWWFPTLRNPIDPNLPADNDSLTDEKTSQSAAGITETEEEEPLCEIIEYRDEANRPWWKHFDEYEYRVTTKDKADHRWYHWFDPNDTPAERKLIIKLDLCLTFFAFVVYWVKYLDQTNIINAYSAGMGKSLNFVGNDFVKIQAMYTVGSILFQIPFMYVIYKFPAHIFLPLMDIGWGLFTLALYRANSVAEVKGYRFLVGVFEAVSYPAFHYMFGAWYKSNEIGRRGGIYYFGQMLGVITAGLLQSATYTNLGGVHGLEGWRWMFIIDAIITFPIALIGFFVLPGTPEKCYSIFLTDEEILLARKRVNQSKIGAIDPTRSFFDKSVWKKILSSWQIYVLTLWNIFCWNNNNGTSGAFLFWLRTKYDTALANQLSSITPALGILWIFLICTYADVFRSRWQAITISQIFNFIGNVILAVWWVPESAKWFAFMLQYFGWSMASVLYGWQNDICRHDAQARAVVLIFMNMMAQSSTAWISILVWKTVEKPRYLKGYTWTAVSAFMLTVTTFVVLWFYKRDEKRYARANGIHIYNSKTGENLPENFKELSIETAASESSSIEKR</sequence>
<evidence type="ECO:0000313" key="10">
    <source>
        <dbReference type="Proteomes" id="UP000095009"/>
    </source>
</evidence>
<dbReference type="InterPro" id="IPR036259">
    <property type="entry name" value="MFS_trans_sf"/>
</dbReference>
<feature type="transmembrane region" description="Helical" evidence="8">
    <location>
        <begin position="173"/>
        <end position="191"/>
    </location>
</feature>
<dbReference type="EMBL" id="KV454408">
    <property type="protein sequence ID" value="ODQ66746.1"/>
    <property type="molecule type" value="Genomic_DNA"/>
</dbReference>
<dbReference type="Gene3D" id="1.20.1250.20">
    <property type="entry name" value="MFS general substrate transporter like domains"/>
    <property type="match status" value="1"/>
</dbReference>
<dbReference type="FunFam" id="1.20.1250.20:FF:000065">
    <property type="entry name" value="Putative MFS pantothenate transporter"/>
    <property type="match status" value="1"/>
</dbReference>
<feature type="transmembrane region" description="Helical" evidence="8">
    <location>
        <begin position="235"/>
        <end position="255"/>
    </location>
</feature>
<dbReference type="GO" id="GO:0022857">
    <property type="term" value="F:transmembrane transporter activity"/>
    <property type="evidence" value="ECO:0007669"/>
    <property type="project" value="InterPro"/>
</dbReference>
<feature type="transmembrane region" description="Helical" evidence="8">
    <location>
        <begin position="407"/>
        <end position="427"/>
    </location>
</feature>
<evidence type="ECO:0000256" key="3">
    <source>
        <dbReference type="ARBA" id="ARBA00022692"/>
    </source>
</evidence>
<proteinExistence type="inferred from homology"/>
<reference evidence="9 10" key="1">
    <citation type="journal article" date="2016" name="Proc. Natl. Acad. Sci. U.S.A.">
        <title>Comparative genomics of biotechnologically important yeasts.</title>
        <authorList>
            <person name="Riley R."/>
            <person name="Haridas S."/>
            <person name="Wolfe K.H."/>
            <person name="Lopes M.R."/>
            <person name="Hittinger C.T."/>
            <person name="Goeker M."/>
            <person name="Salamov A.A."/>
            <person name="Wisecaver J.H."/>
            <person name="Long T.M."/>
            <person name="Calvey C.H."/>
            <person name="Aerts A.L."/>
            <person name="Barry K.W."/>
            <person name="Choi C."/>
            <person name="Clum A."/>
            <person name="Coughlan A.Y."/>
            <person name="Deshpande S."/>
            <person name="Douglass A.P."/>
            <person name="Hanson S.J."/>
            <person name="Klenk H.-P."/>
            <person name="LaButti K.M."/>
            <person name="Lapidus A."/>
            <person name="Lindquist E.A."/>
            <person name="Lipzen A.M."/>
            <person name="Meier-Kolthoff J.P."/>
            <person name="Ohm R.A."/>
            <person name="Otillar R.P."/>
            <person name="Pangilinan J.L."/>
            <person name="Peng Y."/>
            <person name="Rokas A."/>
            <person name="Rosa C.A."/>
            <person name="Scheuner C."/>
            <person name="Sibirny A.A."/>
            <person name="Slot J.C."/>
            <person name="Stielow J.B."/>
            <person name="Sun H."/>
            <person name="Kurtzman C.P."/>
            <person name="Blackwell M."/>
            <person name="Grigoriev I.V."/>
            <person name="Jeffries T.W."/>
        </authorList>
    </citation>
    <scope>NUCLEOTIDE SEQUENCE [LARGE SCALE GENOMIC DNA]</scope>
    <source>
        <strain evidence="9 10">DSM 6958</strain>
    </source>
</reference>
<evidence type="ECO:0000256" key="5">
    <source>
        <dbReference type="ARBA" id="ARBA00023136"/>
    </source>
</evidence>
<feature type="transmembrane region" description="Helical" evidence="8">
    <location>
        <begin position="379"/>
        <end position="400"/>
    </location>
</feature>
<evidence type="ECO:0000256" key="6">
    <source>
        <dbReference type="ARBA" id="ARBA00037968"/>
    </source>
</evidence>
<feature type="transmembrane region" description="Helical" evidence="8">
    <location>
        <begin position="267"/>
        <end position="289"/>
    </location>
</feature>
<feature type="transmembrane region" description="Helical" evidence="8">
    <location>
        <begin position="465"/>
        <end position="487"/>
    </location>
</feature>
<dbReference type="Pfam" id="PF07690">
    <property type="entry name" value="MFS_1"/>
    <property type="match status" value="1"/>
</dbReference>
<keyword evidence="3 8" id="KW-0812">Transmembrane</keyword>
<keyword evidence="10" id="KW-1185">Reference proteome</keyword>
<dbReference type="OrthoDB" id="3639251at2759"/>